<comment type="caution">
    <text evidence="3">The sequence shown here is derived from an EMBL/GenBank/DDBJ whole genome shotgun (WGS) entry which is preliminary data.</text>
</comment>
<proteinExistence type="predicted"/>
<evidence type="ECO:0000313" key="3">
    <source>
        <dbReference type="EMBL" id="CAK7215944.1"/>
    </source>
</evidence>
<gene>
    <name evidence="3" type="ORF">SEUCBS140593_002701</name>
</gene>
<organism evidence="3 4">
    <name type="scientific">Sporothrix eucalyptigena</name>
    <dbReference type="NCBI Taxonomy" id="1812306"/>
    <lineage>
        <taxon>Eukaryota</taxon>
        <taxon>Fungi</taxon>
        <taxon>Dikarya</taxon>
        <taxon>Ascomycota</taxon>
        <taxon>Pezizomycotina</taxon>
        <taxon>Sordariomycetes</taxon>
        <taxon>Sordariomycetidae</taxon>
        <taxon>Ophiostomatales</taxon>
        <taxon>Ophiostomataceae</taxon>
        <taxon>Sporothrix</taxon>
    </lineage>
</organism>
<evidence type="ECO:0000256" key="2">
    <source>
        <dbReference type="SAM" id="Phobius"/>
    </source>
</evidence>
<accession>A0ABP0B8P1</accession>
<dbReference type="EMBL" id="CAWUHD010000019">
    <property type="protein sequence ID" value="CAK7215944.1"/>
    <property type="molecule type" value="Genomic_DNA"/>
</dbReference>
<evidence type="ECO:0000256" key="1">
    <source>
        <dbReference type="SAM" id="MobiDB-lite"/>
    </source>
</evidence>
<protein>
    <submittedName>
        <fullName evidence="3">Uncharacterized protein</fullName>
    </submittedName>
</protein>
<feature type="region of interest" description="Disordered" evidence="1">
    <location>
        <begin position="147"/>
        <end position="178"/>
    </location>
</feature>
<keyword evidence="2" id="KW-0472">Membrane</keyword>
<name>A0ABP0B8P1_9PEZI</name>
<reference evidence="3 4" key="1">
    <citation type="submission" date="2024-01" db="EMBL/GenBank/DDBJ databases">
        <authorList>
            <person name="Allen C."/>
            <person name="Tagirdzhanova G."/>
        </authorList>
    </citation>
    <scope>NUCLEOTIDE SEQUENCE [LARGE SCALE GENOMIC DNA]</scope>
</reference>
<keyword evidence="2" id="KW-1133">Transmembrane helix</keyword>
<keyword evidence="2" id="KW-0812">Transmembrane</keyword>
<sequence>MLMSPTLLAIAMRQNYDDDLLVTGVKPKTTGEKAEQGIAWAFVAIACLITLVAIFLFFGAICTCFCDVCSGKAKEARQRNVHAREARNARNAARNNDLELGVVRVAMPREPPPAYRPNNVANAHNINNVNDLNDVNAALAAAQAIPVDHDNDDPAVSDSESESSEAPLAPKDRRSCSF</sequence>
<dbReference type="Proteomes" id="UP001642482">
    <property type="component" value="Unassembled WGS sequence"/>
</dbReference>
<evidence type="ECO:0000313" key="4">
    <source>
        <dbReference type="Proteomes" id="UP001642482"/>
    </source>
</evidence>
<keyword evidence="4" id="KW-1185">Reference proteome</keyword>
<feature type="transmembrane region" description="Helical" evidence="2">
    <location>
        <begin position="37"/>
        <end position="69"/>
    </location>
</feature>
<feature type="compositionally biased region" description="Acidic residues" evidence="1">
    <location>
        <begin position="150"/>
        <end position="163"/>
    </location>
</feature>